<dbReference type="STRING" id="1299270.R9AX22"/>
<dbReference type="EMBL" id="KE007224">
    <property type="protein sequence ID" value="EOR04661.1"/>
    <property type="molecule type" value="Genomic_DNA"/>
</dbReference>
<feature type="compositionally biased region" description="Basic and acidic residues" evidence="5">
    <location>
        <begin position="67"/>
        <end position="79"/>
    </location>
</feature>
<feature type="compositionally biased region" description="Polar residues" evidence="5">
    <location>
        <begin position="547"/>
        <end position="558"/>
    </location>
</feature>
<sequence>MSSGDQQREQPEQGEQGEQHTNHPQHTENSPENPPQTVDIQDIYESKENIQPLAKGRSASTLSSIFRSDRQSRRRELDEQHHAFEAQITTATEEDDDPFRVYSEYIKWAIEVYPSGESHESNIVPLLERTTRTFKDDERYRRDVRYLRCWILYSKYVHESRDIFRFLLANDIGTIWGLLYEEAATAEESRGFHQKAKEIYELGISRKAQPTERLRKRYDDFKVRMANAPPSTTSSLPRKGLLGSSAIAPATATPSTSTSATPRMAIFNEDDAESGSSGPWDHYGSRDDRRKENVVEKTSMKGETIQQGKAITPKAEKVAIFSDFNDEEAGAGPKEADLGSSEPSEAEQLRLNPFKNFEQPPKLDVDVSGEKKKSSGSSSSSGKKKEKEKEKGKTTSSKGEPRVAVDLQRVYCDNTEYSFMELKAKQLGLFGKKYPEPTVNEWDWMPKDEPSIDEKPRKRAPSPTVNTKAALDDVMELFNQPLACDRPNSPSSDSDDSSVDAPQPLVMPTPNKAPMMMFTDEHTARVPPTVAEEDSSPPGPMYKDENVASTPAVKSTSGPVRMPFGMKPSVEEEEVGEQDGSQSQVQTQVEEEYYDDLNKQSRFPPINLMTPITERTCEFTQRVDPADTLDRSRATFPTAPFQGTIAEENEDSMVSNSNINTHPNSTTGDARTTLTLQDSMMGHTPQGAPPIAPPPAVDPPPLPTFELGEEFTQQDITAHTGKFELPEGFTIHPGGLAQMEDVDVVDTMKFNLGSSIPAQPAQPLKAPQIAHLQAQSPAPPSPAIPVSPGSGKIDAPNPCVANTRTIVDSILKRSHLNVYNLGTFHTARNNLEVLNKVEKGVKKRPSSSRNKTMDEETYPLKLPKYGGDDDVYDIKAKIGQGGFGAVFVASERNKSGGKSYEFDMENLDGSFNSQFATSEEDLAVALKIEKPARVWEFYILNALHQRLEERDRRSIVMPHGLYAYRDESVLCMEYADQGTLLDVVNHAPEWFSSSSTGLDEVLVVFFAIELIRTLNSIHKGGIIHGDLKIDNCLIRLEDAGDFWTNVYQRSGEGGWSMKGLKLIDFGRSIDVDAFKQPVGRKFLNDWPGDEKDCWQIKQKVPWNFEPDYFGLAAIIHCMLFGKYIETIEAGGRIKLRNNLKRYWQHEIWSSIFDFLLNPAMYKDTLPAISKMDSLQSSLEDWLETNCHSKGRNLRFTVKMMERRCRELAASRRL</sequence>
<evidence type="ECO:0000259" key="7">
    <source>
        <dbReference type="PROSITE" id="PS51489"/>
    </source>
</evidence>
<evidence type="ECO:0000256" key="3">
    <source>
        <dbReference type="ARBA" id="ARBA00022838"/>
    </source>
</evidence>
<dbReference type="Gene3D" id="1.10.510.10">
    <property type="entry name" value="Transferase(Phosphotransferase) domain 1"/>
    <property type="match status" value="1"/>
</dbReference>
<dbReference type="SMART" id="SM00777">
    <property type="entry name" value="Mad3_BUB1_I"/>
    <property type="match status" value="1"/>
</dbReference>
<dbReference type="RefSeq" id="XP_009266089.1">
    <property type="nucleotide sequence ID" value="XM_009267814.1"/>
</dbReference>
<keyword evidence="8" id="KW-0808">Transferase</keyword>
<dbReference type="AlphaFoldDB" id="R9AX22"/>
<feature type="compositionally biased region" description="Basic and acidic residues" evidence="5">
    <location>
        <begin position="1"/>
        <end position="21"/>
    </location>
</feature>
<evidence type="ECO:0000259" key="6">
    <source>
        <dbReference type="PROSITE" id="PS50011"/>
    </source>
</evidence>
<dbReference type="InterPro" id="IPR011009">
    <property type="entry name" value="Kinase-like_dom_sf"/>
</dbReference>
<feature type="region of interest" description="Disordered" evidence="5">
    <location>
        <begin position="435"/>
        <end position="512"/>
    </location>
</feature>
<reference evidence="9" key="1">
    <citation type="journal article" date="2013" name="BMC Genomics">
        <title>Genome and transcriptome sequencing of the halophilic fungus Wallemia ichthyophaga: haloadaptations present and absent.</title>
        <authorList>
            <person name="Zajc J."/>
            <person name="Liu Y."/>
            <person name="Dai W."/>
            <person name="Yang Z."/>
            <person name="Hu J."/>
            <person name="Gostincar C."/>
            <person name="Gunde-Cimerman N."/>
        </authorList>
    </citation>
    <scope>NUCLEOTIDE SEQUENCE [LARGE SCALE GENOMIC DNA]</scope>
    <source>
        <strain evidence="9">EXF-994 / CBS 113033</strain>
    </source>
</reference>
<dbReference type="InterPro" id="IPR015661">
    <property type="entry name" value="Bub1/Mad3"/>
</dbReference>
<keyword evidence="9" id="KW-1185">Reference proteome</keyword>
<keyword evidence="3" id="KW-0995">Kinetochore</keyword>
<gene>
    <name evidence="8" type="ORF">J056_000416</name>
</gene>
<dbReference type="InterPro" id="IPR013212">
    <property type="entry name" value="Mad3/Bub1_I"/>
</dbReference>
<feature type="region of interest" description="Disordered" evidence="5">
    <location>
        <begin position="529"/>
        <end position="584"/>
    </location>
</feature>
<dbReference type="PROSITE" id="PS50011">
    <property type="entry name" value="PROTEIN_KINASE_DOM"/>
    <property type="match status" value="1"/>
</dbReference>
<dbReference type="Proteomes" id="UP000014064">
    <property type="component" value="Unassembled WGS sequence"/>
</dbReference>
<dbReference type="InterPro" id="IPR008271">
    <property type="entry name" value="Ser/Thr_kinase_AS"/>
</dbReference>
<dbReference type="eggNOG" id="KOG1166">
    <property type="taxonomic scope" value="Eukaryota"/>
</dbReference>
<evidence type="ECO:0000256" key="4">
    <source>
        <dbReference type="ARBA" id="ARBA00023328"/>
    </source>
</evidence>
<feature type="region of interest" description="Disordered" evidence="5">
    <location>
        <begin position="325"/>
        <end position="406"/>
    </location>
</feature>
<dbReference type="PANTHER" id="PTHR14030:SF4">
    <property type="entry name" value="BUB1 KINASE, ISOFORM A-RELATED"/>
    <property type="match status" value="1"/>
</dbReference>
<protein>
    <submittedName>
        <fullName evidence="8">Checkpoint serine/threonine-protein kinase BUB1</fullName>
    </submittedName>
</protein>
<dbReference type="OrthoDB" id="248495at2759"/>
<dbReference type="Pfam" id="PF00069">
    <property type="entry name" value="Pkinase"/>
    <property type="match status" value="1"/>
</dbReference>
<feature type="compositionally biased region" description="Basic and acidic residues" evidence="5">
    <location>
        <begin position="283"/>
        <end position="300"/>
    </location>
</feature>
<evidence type="ECO:0000313" key="9">
    <source>
        <dbReference type="Proteomes" id="UP000014064"/>
    </source>
</evidence>
<dbReference type="PANTHER" id="PTHR14030">
    <property type="entry name" value="MITOTIC CHECKPOINT SERINE/THREONINE-PROTEIN KINASE BUB1"/>
    <property type="match status" value="1"/>
</dbReference>
<evidence type="ECO:0000256" key="2">
    <source>
        <dbReference type="ARBA" id="ARBA00022454"/>
    </source>
</evidence>
<feature type="compositionally biased region" description="Basic and acidic residues" evidence="5">
    <location>
        <begin position="361"/>
        <end position="373"/>
    </location>
</feature>
<dbReference type="Pfam" id="PF08311">
    <property type="entry name" value="Mad3_BUB1_I"/>
    <property type="match status" value="1"/>
</dbReference>
<comment type="subcellular location">
    <subcellularLocation>
        <location evidence="1">Chromosome</location>
        <location evidence="1">Centromere</location>
        <location evidence="1">Kinetochore</location>
    </subcellularLocation>
</comment>
<dbReference type="SMART" id="SM00220">
    <property type="entry name" value="S_TKc"/>
    <property type="match status" value="1"/>
</dbReference>
<feature type="region of interest" description="Disordered" evidence="5">
    <location>
        <begin position="268"/>
        <end position="311"/>
    </location>
</feature>
<keyword evidence="8" id="KW-0418">Kinase</keyword>
<dbReference type="GO" id="GO:0032991">
    <property type="term" value="C:protein-containing complex"/>
    <property type="evidence" value="ECO:0007669"/>
    <property type="project" value="UniProtKB-ARBA"/>
</dbReference>
<feature type="compositionally biased region" description="Basic and acidic residues" evidence="5">
    <location>
        <begin position="383"/>
        <end position="403"/>
    </location>
</feature>
<dbReference type="OMA" id="NCEKGVG"/>
<dbReference type="GeneID" id="20373368"/>
<keyword evidence="2" id="KW-0158">Chromosome</keyword>
<feature type="compositionally biased region" description="Basic and acidic residues" evidence="5">
    <location>
        <begin position="444"/>
        <end position="456"/>
    </location>
</feature>
<feature type="domain" description="Protein kinase" evidence="6">
    <location>
        <begin position="872"/>
        <end position="1213"/>
    </location>
</feature>
<dbReference type="Gene3D" id="1.25.40.430">
    <property type="match status" value="1"/>
</dbReference>
<dbReference type="PROSITE" id="PS00108">
    <property type="entry name" value="PROTEIN_KINASE_ST"/>
    <property type="match status" value="1"/>
</dbReference>
<dbReference type="FunFam" id="1.25.40.430:FF:000003">
    <property type="entry name" value="Checkpoint serine/threonine-protein kinase BUB1"/>
    <property type="match status" value="1"/>
</dbReference>
<dbReference type="PROSITE" id="PS51489">
    <property type="entry name" value="BUB1_N"/>
    <property type="match status" value="1"/>
</dbReference>
<dbReference type="InterPro" id="IPR000719">
    <property type="entry name" value="Prot_kinase_dom"/>
</dbReference>
<dbReference type="GO" id="GO:0005524">
    <property type="term" value="F:ATP binding"/>
    <property type="evidence" value="ECO:0007669"/>
    <property type="project" value="InterPro"/>
</dbReference>
<accession>R9AX22</accession>
<dbReference type="GO" id="GO:0005634">
    <property type="term" value="C:nucleus"/>
    <property type="evidence" value="ECO:0007669"/>
    <property type="project" value="TreeGrafter"/>
</dbReference>
<feature type="domain" description="BUB1 N-terminal" evidence="7">
    <location>
        <begin position="84"/>
        <end position="245"/>
    </location>
</feature>
<name>R9AX22_WALI9</name>
<dbReference type="GO" id="GO:0051754">
    <property type="term" value="P:meiotic sister chromatid cohesion, centromeric"/>
    <property type="evidence" value="ECO:0007669"/>
    <property type="project" value="TreeGrafter"/>
</dbReference>
<feature type="region of interest" description="Disordered" evidence="5">
    <location>
        <begin position="1"/>
        <end position="79"/>
    </location>
</feature>
<dbReference type="SUPFAM" id="SSF56112">
    <property type="entry name" value="Protein kinase-like (PK-like)"/>
    <property type="match status" value="1"/>
</dbReference>
<evidence type="ECO:0000256" key="1">
    <source>
        <dbReference type="ARBA" id="ARBA00004629"/>
    </source>
</evidence>
<proteinExistence type="predicted"/>
<organism evidence="8 9">
    <name type="scientific">Wallemia ichthyophaga (strain EXF-994 / CBS 113033)</name>
    <dbReference type="NCBI Taxonomy" id="1299270"/>
    <lineage>
        <taxon>Eukaryota</taxon>
        <taxon>Fungi</taxon>
        <taxon>Dikarya</taxon>
        <taxon>Basidiomycota</taxon>
        <taxon>Wallemiomycotina</taxon>
        <taxon>Wallemiomycetes</taxon>
        <taxon>Wallemiales</taxon>
        <taxon>Wallemiaceae</taxon>
        <taxon>Wallemia</taxon>
    </lineage>
</organism>
<dbReference type="HOGENOM" id="CLU_002115_1_0_1"/>
<dbReference type="GO" id="GO:0000776">
    <property type="term" value="C:kinetochore"/>
    <property type="evidence" value="ECO:0007669"/>
    <property type="project" value="UniProtKB-KW"/>
</dbReference>
<evidence type="ECO:0000313" key="8">
    <source>
        <dbReference type="EMBL" id="EOR04661.1"/>
    </source>
</evidence>
<evidence type="ECO:0000256" key="5">
    <source>
        <dbReference type="SAM" id="MobiDB-lite"/>
    </source>
</evidence>
<dbReference type="KEGG" id="wic:J056_000416"/>
<dbReference type="GO" id="GO:0007094">
    <property type="term" value="P:mitotic spindle assembly checkpoint signaling"/>
    <property type="evidence" value="ECO:0007669"/>
    <property type="project" value="InterPro"/>
</dbReference>
<feature type="compositionally biased region" description="Polar residues" evidence="5">
    <location>
        <begin position="22"/>
        <end position="39"/>
    </location>
</feature>
<keyword evidence="4" id="KW-0137">Centromere</keyword>
<dbReference type="GO" id="GO:0004672">
    <property type="term" value="F:protein kinase activity"/>
    <property type="evidence" value="ECO:0007669"/>
    <property type="project" value="InterPro"/>
</dbReference>